<dbReference type="RefSeq" id="WP_070353156.1">
    <property type="nucleotide sequence ID" value="NZ_CP043474.1"/>
</dbReference>
<reference evidence="2 3" key="1">
    <citation type="submission" date="2016-09" db="EMBL/GenBank/DDBJ databases">
        <title>genome sequence of Mycobacterium sp. 739 SCH.</title>
        <authorList>
            <person name="Greninger A.L."/>
            <person name="Qin X."/>
            <person name="Jerome K."/>
            <person name="Vora S."/>
            <person name="Quinn K."/>
        </authorList>
    </citation>
    <scope>NUCLEOTIDE SEQUENCE [LARGE SCALE GENOMIC DNA]</scope>
    <source>
        <strain evidence="2 3">SCH</strain>
    </source>
</reference>
<evidence type="ECO:0008006" key="4">
    <source>
        <dbReference type="Google" id="ProtNLM"/>
    </source>
</evidence>
<name>A0A1E8Q6U1_9MYCO</name>
<sequence length="180" mass="19578">MRRTATFAAALLTIWLTLAMVTPTATSSAAQDTATSSIPVDPAVTLEMHATANCVLADRQCYFTTTANLRGPDGPIPFPGDFYGRQSTTVRSMDRMVYMDSDFNAPNTRMFKSITDTEYATVYFGSGPPEKFTLNGNSRTVDWATGQPKTDADYIVCAHIQAVYAGVNLTTPDACAQTRY</sequence>
<dbReference type="Proteomes" id="UP000178953">
    <property type="component" value="Unassembled WGS sequence"/>
</dbReference>
<comment type="caution">
    <text evidence="2">The sequence shown here is derived from an EMBL/GenBank/DDBJ whole genome shotgun (WGS) entry which is preliminary data.</text>
</comment>
<proteinExistence type="predicted"/>
<feature type="signal peptide" evidence="1">
    <location>
        <begin position="1"/>
        <end position="19"/>
    </location>
</feature>
<evidence type="ECO:0000313" key="3">
    <source>
        <dbReference type="Proteomes" id="UP000178953"/>
    </source>
</evidence>
<keyword evidence="1" id="KW-0732">Signal</keyword>
<accession>A0A1E8Q6U1</accession>
<gene>
    <name evidence="2" type="ORF">BEL07_10900</name>
</gene>
<feature type="chain" id="PRO_5039318467" description="Secreted protein" evidence="1">
    <location>
        <begin position="20"/>
        <end position="180"/>
    </location>
</feature>
<evidence type="ECO:0000313" key="2">
    <source>
        <dbReference type="EMBL" id="OFJ53769.1"/>
    </source>
</evidence>
<evidence type="ECO:0000256" key="1">
    <source>
        <dbReference type="SAM" id="SignalP"/>
    </source>
</evidence>
<dbReference type="EMBL" id="MCHX01000021">
    <property type="protein sequence ID" value="OFJ53769.1"/>
    <property type="molecule type" value="Genomic_DNA"/>
</dbReference>
<protein>
    <recommendedName>
        <fullName evidence="4">Secreted protein</fullName>
    </recommendedName>
</protein>
<dbReference type="AlphaFoldDB" id="A0A1E8Q6U1"/>
<keyword evidence="3" id="KW-1185">Reference proteome</keyword>
<dbReference type="OrthoDB" id="4747430at2"/>
<organism evidence="2 3">
    <name type="scientific">Mycolicibacterium grossiae</name>
    <dbReference type="NCBI Taxonomy" id="1552759"/>
    <lineage>
        <taxon>Bacteria</taxon>
        <taxon>Bacillati</taxon>
        <taxon>Actinomycetota</taxon>
        <taxon>Actinomycetes</taxon>
        <taxon>Mycobacteriales</taxon>
        <taxon>Mycobacteriaceae</taxon>
        <taxon>Mycolicibacterium</taxon>
    </lineage>
</organism>